<accession>A0AAD5R3P1</accession>
<feature type="non-terminal residue" evidence="1">
    <location>
        <position position="1"/>
    </location>
</feature>
<evidence type="ECO:0000313" key="2">
    <source>
        <dbReference type="Proteomes" id="UP001196413"/>
    </source>
</evidence>
<evidence type="ECO:0000313" key="1">
    <source>
        <dbReference type="EMBL" id="KAJ1368823.1"/>
    </source>
</evidence>
<sequence length="57" mass="6387">NKTDDRSDDESTSTSVVVCKPTPRASSMSVSLMDFVTANLRNIDITLHFLRNWPSTE</sequence>
<organism evidence="1 2">
    <name type="scientific">Parelaphostrongylus tenuis</name>
    <name type="common">Meningeal worm</name>
    <dbReference type="NCBI Taxonomy" id="148309"/>
    <lineage>
        <taxon>Eukaryota</taxon>
        <taxon>Metazoa</taxon>
        <taxon>Ecdysozoa</taxon>
        <taxon>Nematoda</taxon>
        <taxon>Chromadorea</taxon>
        <taxon>Rhabditida</taxon>
        <taxon>Rhabditina</taxon>
        <taxon>Rhabditomorpha</taxon>
        <taxon>Strongyloidea</taxon>
        <taxon>Metastrongylidae</taxon>
        <taxon>Parelaphostrongylus</taxon>
    </lineage>
</organism>
<proteinExistence type="predicted"/>
<protein>
    <submittedName>
        <fullName evidence="1">Uncharacterized protein</fullName>
    </submittedName>
</protein>
<reference evidence="1" key="1">
    <citation type="submission" date="2021-06" db="EMBL/GenBank/DDBJ databases">
        <title>Parelaphostrongylus tenuis whole genome reference sequence.</title>
        <authorList>
            <person name="Garwood T.J."/>
            <person name="Larsen P.A."/>
            <person name="Fountain-Jones N.M."/>
            <person name="Garbe J.R."/>
            <person name="Macchietto M.G."/>
            <person name="Kania S.A."/>
            <person name="Gerhold R.W."/>
            <person name="Richards J.E."/>
            <person name="Wolf T.M."/>
        </authorList>
    </citation>
    <scope>NUCLEOTIDE SEQUENCE</scope>
    <source>
        <strain evidence="1">MNPRO001-30</strain>
        <tissue evidence="1">Meninges</tissue>
    </source>
</reference>
<keyword evidence="2" id="KW-1185">Reference proteome</keyword>
<dbReference type="Proteomes" id="UP001196413">
    <property type="component" value="Unassembled WGS sequence"/>
</dbReference>
<dbReference type="AlphaFoldDB" id="A0AAD5R3P1"/>
<name>A0AAD5R3P1_PARTN</name>
<gene>
    <name evidence="1" type="ORF">KIN20_030157</name>
</gene>
<dbReference type="EMBL" id="JAHQIW010006321">
    <property type="protein sequence ID" value="KAJ1368823.1"/>
    <property type="molecule type" value="Genomic_DNA"/>
</dbReference>
<comment type="caution">
    <text evidence="1">The sequence shown here is derived from an EMBL/GenBank/DDBJ whole genome shotgun (WGS) entry which is preliminary data.</text>
</comment>